<evidence type="ECO:0000313" key="4">
    <source>
        <dbReference type="Proteomes" id="UP001183629"/>
    </source>
</evidence>
<feature type="region of interest" description="Disordered" evidence="1">
    <location>
        <begin position="126"/>
        <end position="149"/>
    </location>
</feature>
<evidence type="ECO:0008006" key="5">
    <source>
        <dbReference type="Google" id="ProtNLM"/>
    </source>
</evidence>
<keyword evidence="2" id="KW-0732">Signal</keyword>
<evidence type="ECO:0000256" key="1">
    <source>
        <dbReference type="SAM" id="MobiDB-lite"/>
    </source>
</evidence>
<feature type="chain" id="PRO_5042090832" description="Lipoprotein" evidence="2">
    <location>
        <begin position="20"/>
        <end position="149"/>
    </location>
</feature>
<protein>
    <recommendedName>
        <fullName evidence="5">Lipoprotein</fullName>
    </recommendedName>
</protein>
<sequence>MNRSLAALLALAVAAPVLGACSGTDTSELRQIKPGSAVYIDAWDENGDRGDQAQIEQKPSGLWVVPLQAHFRQTKGKGFDVRVELTRDGLWRVDPEGTQVGRDHDDCLEDGEAYAQMAAADAALRWEPDAGGGTGGGDDCVTLQQETKK</sequence>
<keyword evidence="4" id="KW-1185">Reference proteome</keyword>
<feature type="signal peptide" evidence="2">
    <location>
        <begin position="1"/>
        <end position="19"/>
    </location>
</feature>
<gene>
    <name evidence="3" type="ORF">J2S44_008154</name>
</gene>
<dbReference type="Proteomes" id="UP001183629">
    <property type="component" value="Unassembled WGS sequence"/>
</dbReference>
<organism evidence="3 4">
    <name type="scientific">Catenuloplanes niger</name>
    <dbReference type="NCBI Taxonomy" id="587534"/>
    <lineage>
        <taxon>Bacteria</taxon>
        <taxon>Bacillati</taxon>
        <taxon>Actinomycetota</taxon>
        <taxon>Actinomycetes</taxon>
        <taxon>Micromonosporales</taxon>
        <taxon>Micromonosporaceae</taxon>
        <taxon>Catenuloplanes</taxon>
    </lineage>
</organism>
<proteinExistence type="predicted"/>
<accession>A0AAE3ZXK2</accession>
<reference evidence="3 4" key="1">
    <citation type="submission" date="2023-07" db="EMBL/GenBank/DDBJ databases">
        <title>Sequencing the genomes of 1000 actinobacteria strains.</title>
        <authorList>
            <person name="Klenk H.-P."/>
        </authorList>
    </citation>
    <scope>NUCLEOTIDE SEQUENCE [LARGE SCALE GENOMIC DNA]</scope>
    <source>
        <strain evidence="3 4">DSM 44711</strain>
    </source>
</reference>
<dbReference type="PROSITE" id="PS51257">
    <property type="entry name" value="PROKAR_LIPOPROTEIN"/>
    <property type="match status" value="1"/>
</dbReference>
<dbReference type="EMBL" id="JAVDYC010000001">
    <property type="protein sequence ID" value="MDR7327904.1"/>
    <property type="molecule type" value="Genomic_DNA"/>
</dbReference>
<evidence type="ECO:0000256" key="2">
    <source>
        <dbReference type="SAM" id="SignalP"/>
    </source>
</evidence>
<dbReference type="AlphaFoldDB" id="A0AAE3ZXK2"/>
<dbReference type="RefSeq" id="WP_310428635.1">
    <property type="nucleotide sequence ID" value="NZ_JAVDYC010000001.1"/>
</dbReference>
<comment type="caution">
    <text evidence="3">The sequence shown here is derived from an EMBL/GenBank/DDBJ whole genome shotgun (WGS) entry which is preliminary data.</text>
</comment>
<name>A0AAE3ZXK2_9ACTN</name>
<evidence type="ECO:0000313" key="3">
    <source>
        <dbReference type="EMBL" id="MDR7327904.1"/>
    </source>
</evidence>